<evidence type="ECO:0000313" key="6">
    <source>
        <dbReference type="Proteomes" id="UP000008457"/>
    </source>
</evidence>
<dbReference type="EC" id="3.4.24.78" evidence="4"/>
<comment type="catalytic activity">
    <reaction evidence="4">
        <text>Endopeptidase action with P4 Glu or Asp, P1 preferably Glu &gt; Asp, P1' hydrophobic and P2' Ala.</text>
        <dbReference type="EC" id="3.4.24.78"/>
    </reaction>
</comment>
<proteinExistence type="inferred from homology"/>
<feature type="propeptide" id="PRO_5005050805" evidence="4">
    <location>
        <begin position="1"/>
        <end position="8"/>
    </location>
</feature>
<comment type="PTM">
    <text evidence="4">Autoproteolytically processed. The inactive tetrameric zymogen termed p46 autoprocesses to a smaller form termed p41, which is active only during spore germination.</text>
</comment>
<evidence type="ECO:0000256" key="4">
    <source>
        <dbReference type="HAMAP-Rule" id="MF_00626"/>
    </source>
</evidence>
<comment type="function">
    <text evidence="4">Initiates the rapid degradation of small, acid-soluble proteins during spore germination.</text>
</comment>
<evidence type="ECO:0000256" key="1">
    <source>
        <dbReference type="ARBA" id="ARBA00022670"/>
    </source>
</evidence>
<dbReference type="SUPFAM" id="SSF53163">
    <property type="entry name" value="HybD-like"/>
    <property type="match status" value="1"/>
</dbReference>
<dbReference type="MEROPS" id="A25.001"/>
<evidence type="ECO:0000313" key="5">
    <source>
        <dbReference type="EMBL" id="AEE96846.1"/>
    </source>
</evidence>
<name>F3ZZM0_MAHA5</name>
<evidence type="ECO:0000256" key="3">
    <source>
        <dbReference type="ARBA" id="ARBA00023145"/>
    </source>
</evidence>
<feature type="chain" id="PRO_5023439247" description="Germination protease" evidence="4">
    <location>
        <begin position="9"/>
        <end position="325"/>
    </location>
</feature>
<keyword evidence="1 4" id="KW-0645">Protease</keyword>
<dbReference type="HOGENOM" id="CLU_055087_1_0_9"/>
<protein>
    <recommendedName>
        <fullName evidence="4">Germination protease</fullName>
        <ecNumber evidence="4">3.4.24.78</ecNumber>
    </recommendedName>
    <alternativeName>
        <fullName evidence="4">GPR endopeptidase</fullName>
    </alternativeName>
    <alternativeName>
        <fullName evidence="4">Germination proteinase</fullName>
    </alternativeName>
    <alternativeName>
        <fullName evidence="4">Spore protease</fullName>
    </alternativeName>
</protein>
<dbReference type="EMBL" id="CP002360">
    <property type="protein sequence ID" value="AEE96846.1"/>
    <property type="molecule type" value="Genomic_DNA"/>
</dbReference>
<keyword evidence="2 4" id="KW-0378">Hydrolase</keyword>
<dbReference type="RefSeq" id="WP_013781274.1">
    <property type="nucleotide sequence ID" value="NC_015520.1"/>
</dbReference>
<reference evidence="5 6" key="2">
    <citation type="journal article" date="2011" name="Stand. Genomic Sci.">
        <title>Complete genome sequence of Mahella australiensis type strain (50-1 BON).</title>
        <authorList>
            <person name="Sikorski J."/>
            <person name="Teshima H."/>
            <person name="Nolan M."/>
            <person name="Lucas S."/>
            <person name="Hammon N."/>
            <person name="Deshpande S."/>
            <person name="Cheng J.F."/>
            <person name="Pitluck S."/>
            <person name="Liolios K."/>
            <person name="Pagani I."/>
            <person name="Ivanova N."/>
            <person name="Huntemann M."/>
            <person name="Mavromatis K."/>
            <person name="Ovchinikova G."/>
            <person name="Pati A."/>
            <person name="Tapia R."/>
            <person name="Han C."/>
            <person name="Goodwin L."/>
            <person name="Chen A."/>
            <person name="Palaniappan K."/>
            <person name="Land M."/>
            <person name="Hauser L."/>
            <person name="Ngatchou-Djao O.D."/>
            <person name="Rohde M."/>
            <person name="Pukall R."/>
            <person name="Spring S."/>
            <person name="Abt B."/>
            <person name="Goker M."/>
            <person name="Detter J.C."/>
            <person name="Woyke T."/>
            <person name="Bristow J."/>
            <person name="Markowitz V."/>
            <person name="Hugenholtz P."/>
            <person name="Eisen J.A."/>
            <person name="Kyrpides N.C."/>
            <person name="Klenk H.P."/>
            <person name="Lapidus A."/>
        </authorList>
    </citation>
    <scope>NUCLEOTIDE SEQUENCE [LARGE SCALE GENOMIC DNA]</scope>
    <source>
        <strain evidence="6">DSM 15567 / CIP 107919 / 50-1 BON</strain>
    </source>
</reference>
<keyword evidence="3 4" id="KW-0865">Zymogen</keyword>
<reference evidence="6" key="1">
    <citation type="submission" date="2010-11" db="EMBL/GenBank/DDBJ databases">
        <title>The complete genome of Mahella australiensis DSM 15567.</title>
        <authorList>
            <consortium name="US DOE Joint Genome Institute (JGI-PGF)"/>
            <person name="Lucas S."/>
            <person name="Copeland A."/>
            <person name="Lapidus A."/>
            <person name="Bruce D."/>
            <person name="Goodwin L."/>
            <person name="Pitluck S."/>
            <person name="Kyrpides N."/>
            <person name="Mavromatis K."/>
            <person name="Pagani I."/>
            <person name="Ivanova N."/>
            <person name="Teshima H."/>
            <person name="Brettin T."/>
            <person name="Detter J.C."/>
            <person name="Han C."/>
            <person name="Tapia R."/>
            <person name="Land M."/>
            <person name="Hauser L."/>
            <person name="Markowitz V."/>
            <person name="Cheng J.-F."/>
            <person name="Hugenholtz P."/>
            <person name="Woyke T."/>
            <person name="Wu D."/>
            <person name="Spring S."/>
            <person name="Pukall R."/>
            <person name="Steenblock K."/>
            <person name="Schneider S."/>
            <person name="Klenk H.-P."/>
            <person name="Eisen J.A."/>
        </authorList>
    </citation>
    <scope>NUCLEOTIDE SEQUENCE [LARGE SCALE GENOMIC DNA]</scope>
    <source>
        <strain evidence="6">DSM 15567 / CIP 107919 / 50-1 BON</strain>
    </source>
</reference>
<dbReference type="GO" id="GO:0004222">
    <property type="term" value="F:metalloendopeptidase activity"/>
    <property type="evidence" value="ECO:0007669"/>
    <property type="project" value="UniProtKB-UniRule"/>
</dbReference>
<keyword evidence="6" id="KW-1185">Reference proteome</keyword>
<dbReference type="InterPro" id="IPR023430">
    <property type="entry name" value="Pept_HybD-like_dom_sf"/>
</dbReference>
<evidence type="ECO:0000256" key="2">
    <source>
        <dbReference type="ARBA" id="ARBA00022801"/>
    </source>
</evidence>
<dbReference type="STRING" id="697281.Mahau_1665"/>
<dbReference type="HAMAP" id="MF_00626">
    <property type="entry name" value="Germination_prot"/>
    <property type="match status" value="1"/>
</dbReference>
<dbReference type="Proteomes" id="UP000008457">
    <property type="component" value="Chromosome"/>
</dbReference>
<gene>
    <name evidence="4" type="primary">gpr</name>
    <name evidence="5" type="ordered locus">Mahau_1665</name>
</gene>
<dbReference type="KEGG" id="mas:Mahau_1665"/>
<dbReference type="GO" id="GO:0009847">
    <property type="term" value="P:spore germination"/>
    <property type="evidence" value="ECO:0007669"/>
    <property type="project" value="UniProtKB-UniRule"/>
</dbReference>
<dbReference type="InterPro" id="IPR005080">
    <property type="entry name" value="Peptidase_A25"/>
</dbReference>
<sequence>MDNNIRTDLAVEARELYKEGNAGEVPGVEVEDESSLNVKVTRVKIISQEGQQAMGKPMGTYITIEADKLRDRDMDVEDEVSRVLAKEMVALLKVDKDALALVVGLGNWNVTPDALGPRVISKLMVTKHLLELKPEYKDSGLRPVCAITPGVLGTTGMETSDIIEGIIEKIKPDFIIAIDALASRRMNRISTSIQIADTGINPGSGIGNYRSALSQDVLGIPVIAIGVPTVVDAGTMANDTIDMLIETLMKQSKGDTQFYSVLKSMDRDEKYNLITEVISPYVGKLMVTPKDIDAVIDDVSRIIANGINISLHENVTLEDVNRYVN</sequence>
<dbReference type="NCBIfam" id="TIGR01441">
    <property type="entry name" value="GPR"/>
    <property type="match status" value="1"/>
</dbReference>
<dbReference type="AlphaFoldDB" id="F3ZZM0"/>
<dbReference type="Gene3D" id="3.40.50.1450">
    <property type="entry name" value="HybD-like"/>
    <property type="match status" value="1"/>
</dbReference>
<comment type="subunit">
    <text evidence="4">Homotetramer.</text>
</comment>
<dbReference type="Pfam" id="PF03418">
    <property type="entry name" value="Peptidase_A25"/>
    <property type="match status" value="1"/>
</dbReference>
<comment type="similarity">
    <text evidence="4">Belongs to the peptidase A25 family.</text>
</comment>
<accession>F3ZZM0</accession>
<dbReference type="GO" id="GO:0006508">
    <property type="term" value="P:proteolysis"/>
    <property type="evidence" value="ECO:0007669"/>
    <property type="project" value="UniProtKB-UniRule"/>
</dbReference>
<dbReference type="PIRSF" id="PIRSF019549">
    <property type="entry name" value="Peptidase_A25"/>
    <property type="match status" value="1"/>
</dbReference>
<dbReference type="eggNOG" id="COG0680">
    <property type="taxonomic scope" value="Bacteria"/>
</dbReference>
<organism evidence="5 6">
    <name type="scientific">Mahella australiensis (strain DSM 15567 / CIP 107919 / 50-1 BON)</name>
    <dbReference type="NCBI Taxonomy" id="697281"/>
    <lineage>
        <taxon>Bacteria</taxon>
        <taxon>Bacillati</taxon>
        <taxon>Bacillota</taxon>
        <taxon>Clostridia</taxon>
        <taxon>Thermoanaerobacterales</taxon>
        <taxon>Thermoanaerobacterales Family IV. Incertae Sedis</taxon>
        <taxon>Mahella</taxon>
    </lineage>
</organism>
<dbReference type="OrthoDB" id="9777293at2"/>